<feature type="region of interest" description="Disordered" evidence="1">
    <location>
        <begin position="656"/>
        <end position="689"/>
    </location>
</feature>
<feature type="region of interest" description="Disordered" evidence="1">
    <location>
        <begin position="256"/>
        <end position="422"/>
    </location>
</feature>
<sequence length="927" mass="94073">MRRVLLVACVLLLARHAAPVAAAARPDETLAISTFRLDLTIESSPASGSRGEDGVDSTVQSAAEKHLASVYALELDSTPTQVLLTVVSDDDDDDYGEGEGEGEGEDGEPSGIVVRQSFVGGVVSLPADGPPLPSRSELDEVTLRAFDIPGYGEYFLKALRDADDPGLDGLLLVVASEVDGGGRQEGGEEGDADADAAPAPVPDPAGTSRGGEDVVVIGGTPVNVWAVAAVAALGAMFLVVVLCTSALYCDWRGRRNRRRRDRKRRAGGRTTTTAAARGGAARSAADAGGGDVEMTSGARAANNKKDLRVVIPSNPSGETEGLYEEASPPSASWGSTPPSSSPPAEGGGGGNGNGNGNGNGRPPERMVVVTTTKRYRTSGGGSRSSWGRKSKSQSPQSQSPPEDDDARRLPPDDADVGDVTDDNIGDVVAASFSISPTDDIVDAYPAVGGGGGGGGGGGEDAYSVGEDTAMMLYPNINRNRASSRDYYGPGEGGYASDDFDGYSIDGMSAIGGDGVYSQFGGSGGGSGGGSAQRPAPGRGGRAAVGGGGGRGGGGDVYYAGEVPRDFDSVWGDDTDDEGSRATTGLASSAVVRDRNGHRADLNNGKFNMLVEQEVEDGESQSGMGSVNSASETSGSMRGEAGAFTLELLGKGVRTTATTTTTGGRRGLHHRTGSTGGSSTASAATPVGLDDDDSILGGMYRDDEEEGSASAAAGGGGRLPNAGIGLGLGMNDDDLSAIVVIDADDSVSNPGVLVGGGGVGREGGDADVVPSCGDIVDSAPSWTAPGYEEEAGVAIPNSSTAPGKVKSIFLDKEKQQELRTNEKFVSSLLNSDESSVGSNRSRGSHRSSKSTGSGSNSGRGVELEGATTKKLSSMDDMTAKSSKDKALGLTNSMDEEVDEDPAAMIDNINSMLSECREILDTENTGLVA</sequence>
<feature type="compositionally biased region" description="Basic and acidic residues" evidence="1">
    <location>
        <begin position="876"/>
        <end position="885"/>
    </location>
</feature>
<feature type="compositionally biased region" description="Gly residues" evidence="1">
    <location>
        <begin position="345"/>
        <end position="359"/>
    </location>
</feature>
<evidence type="ECO:0000313" key="4">
    <source>
        <dbReference type="EMBL" id="KAL3792019.1"/>
    </source>
</evidence>
<keyword evidence="3" id="KW-0732">Signal</keyword>
<feature type="region of interest" description="Disordered" evidence="1">
    <location>
        <begin position="180"/>
        <end position="212"/>
    </location>
</feature>
<evidence type="ECO:0008006" key="6">
    <source>
        <dbReference type="Google" id="ProtNLM"/>
    </source>
</evidence>
<feature type="compositionally biased region" description="Polar residues" evidence="1">
    <location>
        <begin position="619"/>
        <end position="635"/>
    </location>
</feature>
<keyword evidence="2" id="KW-0472">Membrane</keyword>
<feature type="region of interest" description="Disordered" evidence="1">
    <location>
        <begin position="569"/>
        <end position="588"/>
    </location>
</feature>
<feature type="compositionally biased region" description="Low complexity" evidence="1">
    <location>
        <begin position="268"/>
        <end position="286"/>
    </location>
</feature>
<proteinExistence type="predicted"/>
<feature type="region of interest" description="Disordered" evidence="1">
    <location>
        <begin position="828"/>
        <end position="897"/>
    </location>
</feature>
<reference evidence="4 5" key="1">
    <citation type="submission" date="2024-10" db="EMBL/GenBank/DDBJ databases">
        <title>Updated reference genomes for cyclostephanoid diatoms.</title>
        <authorList>
            <person name="Roberts W.R."/>
            <person name="Alverson A.J."/>
        </authorList>
    </citation>
    <scope>NUCLEOTIDE SEQUENCE [LARGE SCALE GENOMIC DNA]</scope>
    <source>
        <strain evidence="4 5">AJA276-08</strain>
    </source>
</reference>
<keyword evidence="2" id="KW-1133">Transmembrane helix</keyword>
<feature type="compositionally biased region" description="Low complexity" evidence="1">
    <location>
        <begin position="326"/>
        <end position="344"/>
    </location>
</feature>
<evidence type="ECO:0000256" key="3">
    <source>
        <dbReference type="SAM" id="SignalP"/>
    </source>
</evidence>
<evidence type="ECO:0000256" key="1">
    <source>
        <dbReference type="SAM" id="MobiDB-lite"/>
    </source>
</evidence>
<feature type="signal peptide" evidence="3">
    <location>
        <begin position="1"/>
        <end position="23"/>
    </location>
</feature>
<dbReference type="AlphaFoldDB" id="A0ABD3PWG2"/>
<feature type="chain" id="PRO_5044835877" description="Cadherin domain-containing protein" evidence="3">
    <location>
        <begin position="24"/>
        <end position="927"/>
    </location>
</feature>
<comment type="caution">
    <text evidence="4">The sequence shown here is derived from an EMBL/GenBank/DDBJ whole genome shotgun (WGS) entry which is preliminary data.</text>
</comment>
<feature type="compositionally biased region" description="Gly residues" evidence="1">
    <location>
        <begin position="521"/>
        <end position="530"/>
    </location>
</feature>
<protein>
    <recommendedName>
        <fullName evidence="6">Cadherin domain-containing protein</fullName>
    </recommendedName>
</protein>
<evidence type="ECO:0000256" key="2">
    <source>
        <dbReference type="SAM" id="Phobius"/>
    </source>
</evidence>
<name>A0ABD3PWG2_9STRA</name>
<feature type="compositionally biased region" description="Basic residues" evidence="1">
    <location>
        <begin position="256"/>
        <end position="267"/>
    </location>
</feature>
<dbReference type="Proteomes" id="UP001530315">
    <property type="component" value="Unassembled WGS sequence"/>
</dbReference>
<feature type="region of interest" description="Disordered" evidence="1">
    <location>
        <begin position="521"/>
        <end position="558"/>
    </location>
</feature>
<feature type="transmembrane region" description="Helical" evidence="2">
    <location>
        <begin position="224"/>
        <end position="249"/>
    </location>
</feature>
<gene>
    <name evidence="4" type="ORF">ACHAW5_009294</name>
</gene>
<feature type="region of interest" description="Disordered" evidence="1">
    <location>
        <begin position="616"/>
        <end position="636"/>
    </location>
</feature>
<keyword evidence="2" id="KW-0812">Transmembrane</keyword>
<keyword evidence="5" id="KW-1185">Reference proteome</keyword>
<dbReference type="EMBL" id="JALLAZ020000570">
    <property type="protein sequence ID" value="KAL3792019.1"/>
    <property type="molecule type" value="Genomic_DNA"/>
</dbReference>
<feature type="compositionally biased region" description="Acidic residues" evidence="1">
    <location>
        <begin position="89"/>
        <end position="108"/>
    </location>
</feature>
<feature type="compositionally biased region" description="Acidic residues" evidence="1">
    <location>
        <begin position="412"/>
        <end position="422"/>
    </location>
</feature>
<feature type="compositionally biased region" description="Gly residues" evidence="1">
    <location>
        <begin position="537"/>
        <end position="555"/>
    </location>
</feature>
<accession>A0ABD3PWG2</accession>
<organism evidence="4 5">
    <name type="scientific">Stephanodiscus triporus</name>
    <dbReference type="NCBI Taxonomy" id="2934178"/>
    <lineage>
        <taxon>Eukaryota</taxon>
        <taxon>Sar</taxon>
        <taxon>Stramenopiles</taxon>
        <taxon>Ochrophyta</taxon>
        <taxon>Bacillariophyta</taxon>
        <taxon>Coscinodiscophyceae</taxon>
        <taxon>Thalassiosirophycidae</taxon>
        <taxon>Stephanodiscales</taxon>
        <taxon>Stephanodiscaceae</taxon>
        <taxon>Stephanodiscus</taxon>
    </lineage>
</organism>
<evidence type="ECO:0000313" key="5">
    <source>
        <dbReference type="Proteomes" id="UP001530315"/>
    </source>
</evidence>
<feature type="compositionally biased region" description="Low complexity" evidence="1">
    <location>
        <begin position="848"/>
        <end position="859"/>
    </location>
</feature>
<feature type="region of interest" description="Disordered" evidence="1">
    <location>
        <begin position="89"/>
        <end position="111"/>
    </location>
</feature>